<proteinExistence type="predicted"/>
<feature type="compositionally biased region" description="Polar residues" evidence="1">
    <location>
        <begin position="14"/>
        <end position="32"/>
    </location>
</feature>
<keyword evidence="3" id="KW-1185">Reference proteome</keyword>
<evidence type="ECO:0000313" key="3">
    <source>
        <dbReference type="Proteomes" id="UP000279259"/>
    </source>
</evidence>
<dbReference type="STRING" id="1890683.A0A427YID9"/>
<name>A0A427YID9_9TREE</name>
<comment type="caution">
    <text evidence="2">The sequence shown here is derived from an EMBL/GenBank/DDBJ whole genome shotgun (WGS) entry which is preliminary data.</text>
</comment>
<dbReference type="EMBL" id="RSCD01000009">
    <property type="protein sequence ID" value="RSH90841.1"/>
    <property type="molecule type" value="Genomic_DNA"/>
</dbReference>
<sequence length="285" mass="32562">MLMQGRELVTSRVLQHASSGGETASMASTSSVDEAPQPSGVTIVSAYFRISEGRKHPVGDYFEWLKNFLHHVEQPIVFYTSPDLVDTILGLRQGRPIHVISDYESAWDMPPNRELGGEAWGEAMNKIDPEQWLHVAGVYGPWTAKPWMVRFVKDMNPYNSRYFFWMDAGGFRESEAKHHLRALPRRLDELYSSIPDDTIVLGDATLHWPTGTDYVKQANVTQEMDYFGHIQAGWFGGLPPALDWWEVETLKVTQIQSGLQRFAGKEQDTWNHAARLFWPKVLVQR</sequence>
<accession>A0A427YID9</accession>
<evidence type="ECO:0000313" key="2">
    <source>
        <dbReference type="EMBL" id="RSH90841.1"/>
    </source>
</evidence>
<organism evidence="2 3">
    <name type="scientific">Saitozyma podzolica</name>
    <dbReference type="NCBI Taxonomy" id="1890683"/>
    <lineage>
        <taxon>Eukaryota</taxon>
        <taxon>Fungi</taxon>
        <taxon>Dikarya</taxon>
        <taxon>Basidiomycota</taxon>
        <taxon>Agaricomycotina</taxon>
        <taxon>Tremellomycetes</taxon>
        <taxon>Tremellales</taxon>
        <taxon>Trimorphomycetaceae</taxon>
        <taxon>Saitozyma</taxon>
    </lineage>
</organism>
<dbReference type="OrthoDB" id="411632at2759"/>
<dbReference type="AlphaFoldDB" id="A0A427YID9"/>
<evidence type="ECO:0000256" key="1">
    <source>
        <dbReference type="SAM" id="MobiDB-lite"/>
    </source>
</evidence>
<feature type="region of interest" description="Disordered" evidence="1">
    <location>
        <begin position="14"/>
        <end position="36"/>
    </location>
</feature>
<gene>
    <name evidence="2" type="ORF">EHS25_010016</name>
</gene>
<protein>
    <submittedName>
        <fullName evidence="2">Uncharacterized protein</fullName>
    </submittedName>
</protein>
<dbReference type="Proteomes" id="UP000279259">
    <property type="component" value="Unassembled WGS sequence"/>
</dbReference>
<reference evidence="2 3" key="1">
    <citation type="submission" date="2018-11" db="EMBL/GenBank/DDBJ databases">
        <title>Genome sequence of Saitozyma podzolica DSM 27192.</title>
        <authorList>
            <person name="Aliyu H."/>
            <person name="Gorte O."/>
            <person name="Ochsenreither K."/>
        </authorList>
    </citation>
    <scope>NUCLEOTIDE SEQUENCE [LARGE SCALE GENOMIC DNA]</scope>
    <source>
        <strain evidence="2 3">DSM 27192</strain>
    </source>
</reference>